<dbReference type="Pfam" id="PF20936">
    <property type="entry name" value="GCIP_C"/>
    <property type="match status" value="1"/>
</dbReference>
<name>A0ABM0K3A7_APLCA</name>
<keyword evidence="5" id="KW-0539">Nucleus</keyword>
<keyword evidence="6" id="KW-0131">Cell cycle</keyword>
<protein>
    <submittedName>
        <fullName evidence="10">Cyclin-D1-binding protein 1 homolog</fullName>
    </submittedName>
</protein>
<gene>
    <name evidence="10" type="primary">LOC101845719</name>
</gene>
<dbReference type="InterPro" id="IPR049318">
    <property type="entry name" value="GCIP_C"/>
</dbReference>
<dbReference type="Pfam" id="PF13324">
    <property type="entry name" value="GCIP_N"/>
    <property type="match status" value="1"/>
</dbReference>
<evidence type="ECO:0000256" key="2">
    <source>
        <dbReference type="ARBA" id="ARBA00004496"/>
    </source>
</evidence>
<dbReference type="PANTHER" id="PTHR15492:SF1">
    <property type="entry name" value="CYCLIN-D1-BINDING PROTEIN 1"/>
    <property type="match status" value="1"/>
</dbReference>
<evidence type="ECO:0000259" key="8">
    <source>
        <dbReference type="Pfam" id="PF20936"/>
    </source>
</evidence>
<reference evidence="10" key="1">
    <citation type="submission" date="2025-08" db="UniProtKB">
        <authorList>
            <consortium name="RefSeq"/>
        </authorList>
    </citation>
    <scope>IDENTIFICATION</scope>
</reference>
<keyword evidence="4" id="KW-0963">Cytoplasm</keyword>
<evidence type="ECO:0000313" key="10">
    <source>
        <dbReference type="RefSeq" id="XP_005107772.1"/>
    </source>
</evidence>
<dbReference type="Gene3D" id="1.20.1420.10">
    <property type="entry name" value="Talin, central domain"/>
    <property type="match status" value="1"/>
</dbReference>
<evidence type="ECO:0000256" key="4">
    <source>
        <dbReference type="ARBA" id="ARBA00022490"/>
    </source>
</evidence>
<accession>A0ABM0K3A7</accession>
<proteinExistence type="inferred from homology"/>
<dbReference type="GeneID" id="101845719"/>
<evidence type="ECO:0000259" key="7">
    <source>
        <dbReference type="Pfam" id="PF13324"/>
    </source>
</evidence>
<evidence type="ECO:0000256" key="5">
    <source>
        <dbReference type="ARBA" id="ARBA00023242"/>
    </source>
</evidence>
<dbReference type="Proteomes" id="UP000694888">
    <property type="component" value="Unplaced"/>
</dbReference>
<comment type="subcellular location">
    <subcellularLocation>
        <location evidence="2">Cytoplasm</location>
    </subcellularLocation>
    <subcellularLocation>
        <location evidence="1">Nucleus</location>
    </subcellularLocation>
</comment>
<dbReference type="InterPro" id="IPR026907">
    <property type="entry name" value="GCIP-like"/>
</dbReference>
<evidence type="ECO:0000256" key="3">
    <source>
        <dbReference type="ARBA" id="ARBA00008940"/>
    </source>
</evidence>
<dbReference type="InterPro" id="IPR049317">
    <property type="entry name" value="GCIP-like_N"/>
</dbReference>
<dbReference type="Gene3D" id="1.20.1410.10">
    <property type="entry name" value="I/LWEQ domain"/>
    <property type="match status" value="1"/>
</dbReference>
<keyword evidence="9" id="KW-1185">Reference proteome</keyword>
<evidence type="ECO:0000256" key="6">
    <source>
        <dbReference type="ARBA" id="ARBA00023306"/>
    </source>
</evidence>
<dbReference type="RefSeq" id="XP_005107772.1">
    <property type="nucleotide sequence ID" value="XM_005107715.3"/>
</dbReference>
<sequence length="341" mass="37844">MAGNVSDEQENVFKNLEDNISLVSKQIRDGESKREENAEFDKEAYWIRIGAIFKVLSVETTKMSLAFSKRPFPSHKNTQQMAQELEKGMLTLVSAYYSLPVAQGASLRRHLQAAVLQVLDSLAGFVSALSSCLQPDDKHSGRLQWTGGVWEAAGFILLKDNRECALKSLKDTSELVEDAFGEIEQATENDGQAEDFMGEDDGVITNDAVWSEQDKEVVKACTGLVKATKTILKKSKESVRKHSTVDSPEGVRVLDELVDFVRDVSRSVDDFVCGIYAPINYASLKQNGKVLSQLNGQILKFLRDSSLTVAEDEKWLDFLSQANTHNLNKLTQSTLPQSEEG</sequence>
<dbReference type="PANTHER" id="PTHR15492">
    <property type="entry name" value="CYCLIN D1-BINDING PROTEIN 1"/>
    <property type="match status" value="1"/>
</dbReference>
<evidence type="ECO:0000313" key="9">
    <source>
        <dbReference type="Proteomes" id="UP000694888"/>
    </source>
</evidence>
<feature type="domain" description="Cyclin-D1-binding protein 1-like N-terminal" evidence="7">
    <location>
        <begin position="49"/>
        <end position="188"/>
    </location>
</feature>
<feature type="domain" description="Cyclin-D1-binding protein 1-like C-terminal" evidence="8">
    <location>
        <begin position="205"/>
        <end position="296"/>
    </location>
</feature>
<evidence type="ECO:0000256" key="1">
    <source>
        <dbReference type="ARBA" id="ARBA00004123"/>
    </source>
</evidence>
<organism evidence="9 10">
    <name type="scientific">Aplysia californica</name>
    <name type="common">California sea hare</name>
    <dbReference type="NCBI Taxonomy" id="6500"/>
    <lineage>
        <taxon>Eukaryota</taxon>
        <taxon>Metazoa</taxon>
        <taxon>Spiralia</taxon>
        <taxon>Lophotrochozoa</taxon>
        <taxon>Mollusca</taxon>
        <taxon>Gastropoda</taxon>
        <taxon>Heterobranchia</taxon>
        <taxon>Euthyneura</taxon>
        <taxon>Tectipleura</taxon>
        <taxon>Aplysiida</taxon>
        <taxon>Aplysioidea</taxon>
        <taxon>Aplysiidae</taxon>
        <taxon>Aplysia</taxon>
    </lineage>
</organism>
<comment type="similarity">
    <text evidence="3">Belongs to the CCNDBP1 family.</text>
</comment>